<dbReference type="Pfam" id="PF24716">
    <property type="entry name" value="WapI"/>
    <property type="match status" value="1"/>
</dbReference>
<evidence type="ECO:0000313" key="2">
    <source>
        <dbReference type="Proteomes" id="UP000700732"/>
    </source>
</evidence>
<comment type="caution">
    <text evidence="1">The sequence shown here is derived from an EMBL/GenBank/DDBJ whole genome shotgun (WGS) entry which is preliminary data.</text>
</comment>
<organism evidence="1 2">
    <name type="scientific">Spirosoma utsteinense</name>
    <dbReference type="NCBI Taxonomy" id="2585773"/>
    <lineage>
        <taxon>Bacteria</taxon>
        <taxon>Pseudomonadati</taxon>
        <taxon>Bacteroidota</taxon>
        <taxon>Cytophagia</taxon>
        <taxon>Cytophagales</taxon>
        <taxon>Cytophagaceae</taxon>
        <taxon>Spirosoma</taxon>
    </lineage>
</organism>
<keyword evidence="2" id="KW-1185">Reference proteome</keyword>
<proteinExistence type="predicted"/>
<dbReference type="EMBL" id="VFIA01000031">
    <property type="protein sequence ID" value="MBC3793790.1"/>
    <property type="molecule type" value="Genomic_DNA"/>
</dbReference>
<dbReference type="RefSeq" id="WP_186739639.1">
    <property type="nucleotide sequence ID" value="NZ_VFIA01000031.1"/>
</dbReference>
<evidence type="ECO:0000313" key="1">
    <source>
        <dbReference type="EMBL" id="MBC3793790.1"/>
    </source>
</evidence>
<gene>
    <name evidence="1" type="ORF">FH603_4312</name>
</gene>
<dbReference type="Proteomes" id="UP000700732">
    <property type="component" value="Unassembled WGS sequence"/>
</dbReference>
<dbReference type="InterPro" id="IPR056510">
    <property type="entry name" value="WapI"/>
</dbReference>
<accession>A0ABR6WB38</accession>
<protein>
    <submittedName>
        <fullName evidence="1">Uncharacterized protein</fullName>
    </submittedName>
</protein>
<name>A0ABR6WB38_9BACT</name>
<sequence>MLLIGQRSFFELNILDYEHAPDSSSLADRNLLWVAVRSGWQHHQSTSTAAILHTYEVEKLLNWLRLLHTTGRSQNRLLFNEPCLSFECISADSDEFLLQIKLAFEVAPDWHDDPFSPFWLPVVIPKRKLLEAINQLSDQFLSFPVRR</sequence>
<reference evidence="1 2" key="1">
    <citation type="submission" date="2019-06" db="EMBL/GenBank/DDBJ databases">
        <title>Spirosoma utsteinense sp. nov. isolated from Antarctic ice-free soils.</title>
        <authorList>
            <person name="Tahon G."/>
        </authorList>
    </citation>
    <scope>NUCLEOTIDE SEQUENCE [LARGE SCALE GENOMIC DNA]</scope>
    <source>
        <strain evidence="1 2">LMG 31447</strain>
    </source>
</reference>